<dbReference type="EMBL" id="CP001034">
    <property type="protein sequence ID" value="ACB83671.1"/>
    <property type="molecule type" value="Genomic_DNA"/>
</dbReference>
<dbReference type="RefSeq" id="WP_012446562.1">
    <property type="nucleotide sequence ID" value="NC_010718.1"/>
</dbReference>
<dbReference type="NCBIfam" id="TIGR02892">
    <property type="entry name" value="spore_yabP"/>
    <property type="match status" value="1"/>
</dbReference>
<evidence type="ECO:0000313" key="2">
    <source>
        <dbReference type="Proteomes" id="UP000001683"/>
    </source>
</evidence>
<name>B2A3P5_NATTJ</name>
<dbReference type="FunCoup" id="B2A3P5">
    <property type="interactions" value="58"/>
</dbReference>
<dbReference type="OrthoDB" id="9795125at2"/>
<dbReference type="HOGENOM" id="CLU_168343_1_0_9"/>
<dbReference type="KEGG" id="nth:Nther_0072"/>
<dbReference type="STRING" id="457570.Nther_0072"/>
<dbReference type="PIRSF" id="PIRSF011576">
    <property type="entry name" value="YabP"/>
    <property type="match status" value="1"/>
</dbReference>
<gene>
    <name evidence="1" type="ordered locus">Nther_0072</name>
</gene>
<dbReference type="GO" id="GO:0030435">
    <property type="term" value="P:sporulation resulting in formation of a cellular spore"/>
    <property type="evidence" value="ECO:0007669"/>
    <property type="project" value="InterPro"/>
</dbReference>
<organism evidence="1 2">
    <name type="scientific">Natranaerobius thermophilus (strain ATCC BAA-1301 / DSM 18059 / JW/NM-WN-LF)</name>
    <dbReference type="NCBI Taxonomy" id="457570"/>
    <lineage>
        <taxon>Bacteria</taxon>
        <taxon>Bacillati</taxon>
        <taxon>Bacillota</taxon>
        <taxon>Clostridia</taxon>
        <taxon>Natranaerobiales</taxon>
        <taxon>Natranaerobiaceae</taxon>
        <taxon>Natranaerobius</taxon>
    </lineage>
</organism>
<dbReference type="eggNOG" id="ENOG5032YWW">
    <property type="taxonomic scope" value="Bacteria"/>
</dbReference>
<dbReference type="Gene3D" id="2.60.40.2000">
    <property type="match status" value="1"/>
</dbReference>
<evidence type="ECO:0000313" key="1">
    <source>
        <dbReference type="EMBL" id="ACB83671.1"/>
    </source>
</evidence>
<reference evidence="1 2" key="1">
    <citation type="submission" date="2008-04" db="EMBL/GenBank/DDBJ databases">
        <title>Complete sequence of chromosome of Natranaerobius thermophilus JW/NM-WN-LF.</title>
        <authorList>
            <consortium name="US DOE Joint Genome Institute"/>
            <person name="Copeland A."/>
            <person name="Lucas S."/>
            <person name="Lapidus A."/>
            <person name="Glavina del Rio T."/>
            <person name="Dalin E."/>
            <person name="Tice H."/>
            <person name="Bruce D."/>
            <person name="Goodwin L."/>
            <person name="Pitluck S."/>
            <person name="Chertkov O."/>
            <person name="Brettin T."/>
            <person name="Detter J.C."/>
            <person name="Han C."/>
            <person name="Kuske C.R."/>
            <person name="Schmutz J."/>
            <person name="Larimer F."/>
            <person name="Land M."/>
            <person name="Hauser L."/>
            <person name="Kyrpides N."/>
            <person name="Lykidis A."/>
            <person name="Mesbah N.M."/>
            <person name="Wiegel J."/>
        </authorList>
    </citation>
    <scope>NUCLEOTIDE SEQUENCE [LARGE SCALE GENOMIC DNA]</scope>
    <source>
        <strain evidence="2">ATCC BAA-1301 / DSM 18059 / JW/NM-WN-LF</strain>
    </source>
</reference>
<sequence length="94" mass="10749">MEERLEETSHKLIITDREYTEITGVLHVDSFDEEEIVLETELGLLALRGEKLDIKELNLDDKLLTVEGVILEAAYSDEASPQDRGKGIFSRIFR</sequence>
<dbReference type="InParanoid" id="B2A3P5"/>
<proteinExistence type="predicted"/>
<dbReference type="InterPro" id="IPR022476">
    <property type="entry name" value="Spore_YabP/YqfC"/>
</dbReference>
<protein>
    <submittedName>
        <fullName evidence="1">Sporulation protein YabP</fullName>
    </submittedName>
</protein>
<dbReference type="Pfam" id="PF07873">
    <property type="entry name" value="YabP"/>
    <property type="match status" value="1"/>
</dbReference>
<keyword evidence="2" id="KW-1185">Reference proteome</keyword>
<dbReference type="AlphaFoldDB" id="B2A3P5"/>
<dbReference type="Proteomes" id="UP000001683">
    <property type="component" value="Chromosome"/>
</dbReference>
<dbReference type="InterPro" id="IPR038705">
    <property type="entry name" value="YabP_sf"/>
</dbReference>
<accession>B2A3P5</accession>
<dbReference type="InterPro" id="IPR012504">
    <property type="entry name" value="Spore_YabP"/>
</dbReference>
<reference evidence="1 2" key="2">
    <citation type="journal article" date="2011" name="J. Bacteriol.">
        <title>Complete genome sequence of the anaerobic, halophilic alkalithermophile Natranaerobius thermophilus JW/NM-WN-LF.</title>
        <authorList>
            <person name="Zhao B."/>
            <person name="Mesbah N.M."/>
            <person name="Dalin E."/>
            <person name="Goodwin L."/>
            <person name="Nolan M."/>
            <person name="Pitluck S."/>
            <person name="Chertkov O."/>
            <person name="Brettin T.S."/>
            <person name="Han J."/>
            <person name="Larimer F.W."/>
            <person name="Land M.L."/>
            <person name="Hauser L."/>
            <person name="Kyrpides N."/>
            <person name="Wiegel J."/>
        </authorList>
    </citation>
    <scope>NUCLEOTIDE SEQUENCE [LARGE SCALE GENOMIC DNA]</scope>
    <source>
        <strain evidence="2">ATCC BAA-1301 / DSM 18059 / JW/NM-WN-LF</strain>
    </source>
</reference>